<comment type="caution">
    <text evidence="11">The sequence shown here is derived from an EMBL/GenBank/DDBJ whole genome shotgun (WGS) entry which is preliminary data.</text>
</comment>
<comment type="subcellular location">
    <subcellularLocation>
        <location evidence="1">Nucleus</location>
    </subcellularLocation>
</comment>
<keyword evidence="8" id="KW-0804">Transcription</keyword>
<dbReference type="STRING" id="1754191.A0A1Y1VDU6"/>
<keyword evidence="9" id="KW-0539">Nucleus</keyword>
<evidence type="ECO:0000256" key="8">
    <source>
        <dbReference type="ARBA" id="ARBA00023163"/>
    </source>
</evidence>
<dbReference type="AlphaFoldDB" id="A0A1Y1VDU6"/>
<evidence type="ECO:0000256" key="4">
    <source>
        <dbReference type="ARBA" id="ARBA00022491"/>
    </source>
</evidence>
<keyword evidence="7" id="KW-0805">Transcription regulation</keyword>
<dbReference type="EMBL" id="MCFH01000014">
    <property type="protein sequence ID" value="ORX52913.1"/>
    <property type="molecule type" value="Genomic_DNA"/>
</dbReference>
<dbReference type="PRINTS" id="PR01270">
    <property type="entry name" value="HDASUPER"/>
</dbReference>
<dbReference type="GO" id="GO:0000118">
    <property type="term" value="C:histone deacetylase complex"/>
    <property type="evidence" value="ECO:0007669"/>
    <property type="project" value="TreeGrafter"/>
</dbReference>
<protein>
    <recommendedName>
        <fullName evidence="3">histone deacetylase</fullName>
        <ecNumber evidence="3">3.5.1.98</ecNumber>
    </recommendedName>
</protein>
<gene>
    <name evidence="11" type="ORF">BCR36DRAFT_285905</name>
</gene>
<evidence type="ECO:0000256" key="2">
    <source>
        <dbReference type="ARBA" id="ARBA00007738"/>
    </source>
</evidence>
<name>A0A1Y1VDU6_9FUNG</name>
<keyword evidence="5" id="KW-0378">Hydrolase</keyword>
<evidence type="ECO:0000256" key="3">
    <source>
        <dbReference type="ARBA" id="ARBA00012111"/>
    </source>
</evidence>
<organism evidence="11 12">
    <name type="scientific">Piromyces finnis</name>
    <dbReference type="NCBI Taxonomy" id="1754191"/>
    <lineage>
        <taxon>Eukaryota</taxon>
        <taxon>Fungi</taxon>
        <taxon>Fungi incertae sedis</taxon>
        <taxon>Chytridiomycota</taxon>
        <taxon>Chytridiomycota incertae sedis</taxon>
        <taxon>Neocallimastigomycetes</taxon>
        <taxon>Neocallimastigales</taxon>
        <taxon>Neocallimastigaceae</taxon>
        <taxon>Piromyces</taxon>
    </lineage>
</organism>
<dbReference type="GO" id="GO:0141221">
    <property type="term" value="F:histone deacetylase activity, hydrolytic mechanism"/>
    <property type="evidence" value="ECO:0007669"/>
    <property type="project" value="UniProtKB-EC"/>
</dbReference>
<dbReference type="OrthoDB" id="424012at2759"/>
<dbReference type="InterPro" id="IPR000286">
    <property type="entry name" value="HDACs"/>
</dbReference>
<sequence>MKKTELFKFLDDLDSVYMNNYSESVSRLSCGGAINLCKSVWRGDIQNGVAIIRPPGHHAERDRARGFCVYNNCAVAARCLQREENAKRIMILDWDIHHGNGIQDIFYDDPDILYISVHRYDNLNFYPFSPKANLTAVGSSNAKGRNINIPWPCMGMGDTEYICAFNRIIMPIAYEFSPEMVIVAAGFDASKNDTLGMCKVSNTGFAHMTHLLKVLSGGKLALILEGGYNVEVTANALTACVGILLNEPPPPIHIGTPMDAAFEAIQDVIKIQSHYWNSLAPVYMDPHQGI</sequence>
<keyword evidence="6" id="KW-0156">Chromatin regulator</keyword>
<reference evidence="11 12" key="2">
    <citation type="submission" date="2016-08" db="EMBL/GenBank/DDBJ databases">
        <title>Pervasive Adenine N6-methylation of Active Genes in Fungi.</title>
        <authorList>
            <consortium name="DOE Joint Genome Institute"/>
            <person name="Mondo S.J."/>
            <person name="Dannebaum R.O."/>
            <person name="Kuo R.C."/>
            <person name="Labutti K."/>
            <person name="Haridas S."/>
            <person name="Kuo A."/>
            <person name="Salamov A."/>
            <person name="Ahrendt S.R."/>
            <person name="Lipzen A."/>
            <person name="Sullivan W."/>
            <person name="Andreopoulos W.B."/>
            <person name="Clum A."/>
            <person name="Lindquist E."/>
            <person name="Daum C."/>
            <person name="Ramamoorthy G.K."/>
            <person name="Gryganskyi A."/>
            <person name="Culley D."/>
            <person name="Magnuson J.K."/>
            <person name="James T.Y."/>
            <person name="O'Malley M.A."/>
            <person name="Stajich J.E."/>
            <person name="Spatafora J.W."/>
            <person name="Visel A."/>
            <person name="Grigoriev I.V."/>
        </authorList>
    </citation>
    <scope>NUCLEOTIDE SEQUENCE [LARGE SCALE GENOMIC DNA]</scope>
    <source>
        <strain evidence="12">finn</strain>
    </source>
</reference>
<evidence type="ECO:0000259" key="10">
    <source>
        <dbReference type="Pfam" id="PF00850"/>
    </source>
</evidence>
<dbReference type="InterPro" id="IPR037138">
    <property type="entry name" value="His_deacetylse_dom_sf"/>
</dbReference>
<evidence type="ECO:0000256" key="7">
    <source>
        <dbReference type="ARBA" id="ARBA00023015"/>
    </source>
</evidence>
<evidence type="ECO:0000313" key="11">
    <source>
        <dbReference type="EMBL" id="ORX52913.1"/>
    </source>
</evidence>
<feature type="domain" description="Histone deacetylase" evidence="10">
    <location>
        <begin position="12"/>
        <end position="242"/>
    </location>
</feature>
<dbReference type="PANTHER" id="PTHR10625">
    <property type="entry name" value="HISTONE DEACETYLASE HDAC1-RELATED"/>
    <property type="match status" value="1"/>
</dbReference>
<dbReference type="EC" id="3.5.1.98" evidence="3"/>
<dbReference type="Pfam" id="PF00850">
    <property type="entry name" value="Hist_deacetyl"/>
    <property type="match status" value="1"/>
</dbReference>
<dbReference type="Gene3D" id="3.40.800.20">
    <property type="entry name" value="Histone deacetylase domain"/>
    <property type="match status" value="1"/>
</dbReference>
<comment type="similarity">
    <text evidence="2">Belongs to the histone deacetylase family. HD type 2 subfamily.</text>
</comment>
<dbReference type="InterPro" id="IPR023696">
    <property type="entry name" value="Ureohydrolase_dom_sf"/>
</dbReference>
<reference evidence="11 12" key="1">
    <citation type="submission" date="2016-08" db="EMBL/GenBank/DDBJ databases">
        <title>Genomes of anaerobic fungi encode conserved fungal cellulosomes for biomass hydrolysis.</title>
        <authorList>
            <consortium name="DOE Joint Genome Institute"/>
            <person name="Haitjema C.H."/>
            <person name="Gilmore S.P."/>
            <person name="Henske J.K."/>
            <person name="Solomon K.V."/>
            <person name="De Groot R."/>
            <person name="Kuo A."/>
            <person name="Mondo S.J."/>
            <person name="Salamov A.A."/>
            <person name="Labutti K."/>
            <person name="Zhao Z."/>
            <person name="Chiniquy J."/>
            <person name="Barry K."/>
            <person name="Brewer H.M."/>
            <person name="Purvine S.O."/>
            <person name="Wright A.T."/>
            <person name="Boxma B."/>
            <person name="Van Alen T."/>
            <person name="Hackstein J.H."/>
            <person name="Baker S.E."/>
            <person name="Grigoriev I.V."/>
            <person name="O'Malley M.A."/>
        </authorList>
    </citation>
    <scope>NUCLEOTIDE SEQUENCE [LARGE SCALE GENOMIC DNA]</scope>
    <source>
        <strain evidence="12">finn</strain>
    </source>
</reference>
<dbReference type="PANTHER" id="PTHR10625:SF5">
    <property type="entry name" value="HISTONE DEACETYLASE"/>
    <property type="match status" value="1"/>
</dbReference>
<keyword evidence="12" id="KW-1185">Reference proteome</keyword>
<dbReference type="GO" id="GO:0040029">
    <property type="term" value="P:epigenetic regulation of gene expression"/>
    <property type="evidence" value="ECO:0007669"/>
    <property type="project" value="TreeGrafter"/>
</dbReference>
<dbReference type="Proteomes" id="UP000193719">
    <property type="component" value="Unassembled WGS sequence"/>
</dbReference>
<proteinExistence type="inferred from homology"/>
<dbReference type="SUPFAM" id="SSF52768">
    <property type="entry name" value="Arginase/deacetylase"/>
    <property type="match status" value="1"/>
</dbReference>
<evidence type="ECO:0000313" key="12">
    <source>
        <dbReference type="Proteomes" id="UP000193719"/>
    </source>
</evidence>
<keyword evidence="4" id="KW-0678">Repressor</keyword>
<dbReference type="InterPro" id="IPR023801">
    <property type="entry name" value="His_deacetylse_dom"/>
</dbReference>
<evidence type="ECO:0000256" key="1">
    <source>
        <dbReference type="ARBA" id="ARBA00004123"/>
    </source>
</evidence>
<evidence type="ECO:0000256" key="6">
    <source>
        <dbReference type="ARBA" id="ARBA00022853"/>
    </source>
</evidence>
<accession>A0A1Y1VDU6</accession>
<evidence type="ECO:0000256" key="5">
    <source>
        <dbReference type="ARBA" id="ARBA00022801"/>
    </source>
</evidence>
<evidence type="ECO:0000256" key="9">
    <source>
        <dbReference type="ARBA" id="ARBA00023242"/>
    </source>
</evidence>